<dbReference type="InterPro" id="IPR050796">
    <property type="entry name" value="SCF_F-box_component"/>
</dbReference>
<evidence type="ECO:0000259" key="1">
    <source>
        <dbReference type="PROSITE" id="PS50181"/>
    </source>
</evidence>
<dbReference type="InterPro" id="IPR013187">
    <property type="entry name" value="F-box-assoc_dom_typ3"/>
</dbReference>
<proteinExistence type="predicted"/>
<dbReference type="InterPro" id="IPR036047">
    <property type="entry name" value="F-box-like_dom_sf"/>
</dbReference>
<protein>
    <recommendedName>
        <fullName evidence="1">F-box domain-containing protein</fullName>
    </recommendedName>
</protein>
<dbReference type="Pfam" id="PF12937">
    <property type="entry name" value="F-box-like"/>
    <property type="match status" value="1"/>
</dbReference>
<dbReference type="Gene3D" id="1.20.1280.50">
    <property type="match status" value="1"/>
</dbReference>
<reference evidence="2 3" key="1">
    <citation type="journal article" date="2024" name="G3 (Bethesda)">
        <title>Genome assembly of Hibiscus sabdariffa L. provides insights into metabolisms of medicinal natural products.</title>
        <authorList>
            <person name="Kim T."/>
        </authorList>
    </citation>
    <scope>NUCLEOTIDE SEQUENCE [LARGE SCALE GENOMIC DNA]</scope>
    <source>
        <strain evidence="2">TK-2024</strain>
        <tissue evidence="2">Old leaves</tissue>
    </source>
</reference>
<dbReference type="SMART" id="SM00256">
    <property type="entry name" value="FBOX"/>
    <property type="match status" value="1"/>
</dbReference>
<accession>A0ABR2TUX5</accession>
<comment type="caution">
    <text evidence="2">The sequence shown here is derived from an EMBL/GenBank/DDBJ whole genome shotgun (WGS) entry which is preliminary data.</text>
</comment>
<dbReference type="NCBIfam" id="TIGR01640">
    <property type="entry name" value="F_box_assoc_1"/>
    <property type="match status" value="1"/>
</dbReference>
<dbReference type="Proteomes" id="UP001396334">
    <property type="component" value="Unassembled WGS sequence"/>
</dbReference>
<keyword evidence="3" id="KW-1185">Reference proteome</keyword>
<dbReference type="InterPro" id="IPR017451">
    <property type="entry name" value="F-box-assoc_interact_dom"/>
</dbReference>
<dbReference type="Pfam" id="PF08268">
    <property type="entry name" value="FBA_3"/>
    <property type="match status" value="1"/>
</dbReference>
<gene>
    <name evidence="2" type="ORF">V6N11_016251</name>
</gene>
<evidence type="ECO:0000313" key="3">
    <source>
        <dbReference type="Proteomes" id="UP001396334"/>
    </source>
</evidence>
<feature type="domain" description="F-box" evidence="1">
    <location>
        <begin position="14"/>
        <end position="61"/>
    </location>
</feature>
<sequence length="394" mass="45570">MEESKLLKKGQTAANMMDRLPQEVIVHVLSKLPLTSLLNSKLVCKAWRTLIQDPFLIGKHLSYLAEVGNDPSFILQSNWPIPDQRHFLDFFDHSEGKVISKKLPTSTTPMNLMDSCNGLLCMYDITCRNVYICNPFTRQSIELPNLVNHQSKVGNLGFGFLQTTNEYKVIQIVFRRKLKRNHPDEDPSMLIQSEVQILTVGTPSWRILKTIPYRFKLSASNAFVNERFHWLSKPNKYTMASLLISFDLETEQFQKVPKPNCCGSDMCLRFLSVVRGCLSAGAFHENDGRLEIWVMKEYGAKESWIKEYSIGTYLPSTLTRQETRHFAYSRINPNLYVQVLCVLRSGEILLVYQRRALVVYNPQSETFKEITFPEMPTYWFKTIIHVGSLNWLHN</sequence>
<dbReference type="InterPro" id="IPR001810">
    <property type="entry name" value="F-box_dom"/>
</dbReference>
<organism evidence="2 3">
    <name type="scientific">Hibiscus sabdariffa</name>
    <name type="common">roselle</name>
    <dbReference type="NCBI Taxonomy" id="183260"/>
    <lineage>
        <taxon>Eukaryota</taxon>
        <taxon>Viridiplantae</taxon>
        <taxon>Streptophyta</taxon>
        <taxon>Embryophyta</taxon>
        <taxon>Tracheophyta</taxon>
        <taxon>Spermatophyta</taxon>
        <taxon>Magnoliopsida</taxon>
        <taxon>eudicotyledons</taxon>
        <taxon>Gunneridae</taxon>
        <taxon>Pentapetalae</taxon>
        <taxon>rosids</taxon>
        <taxon>malvids</taxon>
        <taxon>Malvales</taxon>
        <taxon>Malvaceae</taxon>
        <taxon>Malvoideae</taxon>
        <taxon>Hibiscus</taxon>
    </lineage>
</organism>
<name>A0ABR2TUX5_9ROSI</name>
<dbReference type="SUPFAM" id="SSF81383">
    <property type="entry name" value="F-box domain"/>
    <property type="match status" value="1"/>
</dbReference>
<dbReference type="PANTHER" id="PTHR31672:SF13">
    <property type="entry name" value="F-BOX PROTEIN CPR30-LIKE"/>
    <property type="match status" value="1"/>
</dbReference>
<dbReference type="PROSITE" id="PS50181">
    <property type="entry name" value="FBOX"/>
    <property type="match status" value="1"/>
</dbReference>
<evidence type="ECO:0000313" key="2">
    <source>
        <dbReference type="EMBL" id="KAK9041136.1"/>
    </source>
</evidence>
<dbReference type="EMBL" id="JBBPBN010000004">
    <property type="protein sequence ID" value="KAK9041136.1"/>
    <property type="molecule type" value="Genomic_DNA"/>
</dbReference>
<dbReference type="PANTHER" id="PTHR31672">
    <property type="entry name" value="BNACNNG10540D PROTEIN"/>
    <property type="match status" value="1"/>
</dbReference>